<keyword evidence="3" id="KW-1185">Reference proteome</keyword>
<dbReference type="Proteomes" id="UP000192478">
    <property type="component" value="Chromosome"/>
</dbReference>
<reference evidence="2 4" key="2">
    <citation type="submission" date="2017-03" db="EMBL/GenBank/DDBJ databases">
        <title>Complete sequence of Clostridium formicaceticum DSM 92.</title>
        <authorList>
            <person name="Poehlein A."/>
            <person name="Karl M."/>
            <person name="Bengelsdorf F.R."/>
            <person name="Duerre P."/>
            <person name="Daniel R."/>
        </authorList>
    </citation>
    <scope>NUCLEOTIDE SEQUENCE [LARGE SCALE GENOMIC DNA]</scope>
    <source>
        <strain evidence="2 4">DSM 92</strain>
    </source>
</reference>
<evidence type="ECO:0000313" key="4">
    <source>
        <dbReference type="Proteomes" id="UP000192478"/>
    </source>
</evidence>
<dbReference type="KEGG" id="cfm:BJL90_05425"/>
<proteinExistence type="predicted"/>
<evidence type="ECO:0000313" key="2">
    <source>
        <dbReference type="EMBL" id="ARE89845.1"/>
    </source>
</evidence>
<evidence type="ECO:0000313" key="1">
    <source>
        <dbReference type="EMBL" id="AOY75390.1"/>
    </source>
</evidence>
<dbReference type="RefSeq" id="WP_070965054.1">
    <property type="nucleotide sequence ID" value="NZ_CP017603.1"/>
</dbReference>
<reference evidence="1 3" key="1">
    <citation type="submission" date="2016-10" db="EMBL/GenBank/DDBJ databases">
        <title>Complete Genome Sequence of Acetogen Clostridium formicoaceticum ATCC 27076.</title>
        <authorList>
            <person name="Bao T."/>
            <person name="Cheng C."/>
            <person name="Zhao J."/>
            <person name="Yang S.-T."/>
            <person name="Wang J."/>
            <person name="Wang M."/>
        </authorList>
    </citation>
    <scope>NUCLEOTIDE SEQUENCE [LARGE SCALE GENOMIC DNA]</scope>
    <source>
        <strain evidence="1 3">ATCC 27076</strain>
    </source>
</reference>
<gene>
    <name evidence="1" type="ORF">BJL90_05425</name>
    <name evidence="2" type="ORF">CLFO_43280</name>
</gene>
<sequence length="106" mass="12741">MNKITVNLDQFLNISLEECLNYTPYSQIESIVKSNTESIVKSIKTIKYKNLPDNEKLLVFLKSILLKITIHRNWIDMRDTYDLDQQYLYTVIKRYLYINYPELLDK</sequence>
<dbReference type="Proteomes" id="UP000177894">
    <property type="component" value="Chromosome"/>
</dbReference>
<dbReference type="AlphaFoldDB" id="A0AAC9RRX5"/>
<dbReference type="EMBL" id="CP017603">
    <property type="protein sequence ID" value="AOY75390.1"/>
    <property type="molecule type" value="Genomic_DNA"/>
</dbReference>
<accession>A0AAC9RRX5</accession>
<organism evidence="2 4">
    <name type="scientific">Clostridium formicaceticum</name>
    <dbReference type="NCBI Taxonomy" id="1497"/>
    <lineage>
        <taxon>Bacteria</taxon>
        <taxon>Bacillati</taxon>
        <taxon>Bacillota</taxon>
        <taxon>Clostridia</taxon>
        <taxon>Eubacteriales</taxon>
        <taxon>Clostridiaceae</taxon>
        <taxon>Clostridium</taxon>
    </lineage>
</organism>
<evidence type="ECO:0000313" key="3">
    <source>
        <dbReference type="Proteomes" id="UP000177894"/>
    </source>
</evidence>
<name>A0AAC9RRX5_9CLOT</name>
<dbReference type="EMBL" id="CP020559">
    <property type="protein sequence ID" value="ARE89845.1"/>
    <property type="molecule type" value="Genomic_DNA"/>
</dbReference>
<protein>
    <submittedName>
        <fullName evidence="2">Uncharacterized protein</fullName>
    </submittedName>
</protein>